<dbReference type="PANTHER" id="PTHR46417">
    <property type="entry name" value="TRNA (GUANINE-N(1)-)-METHYLTRANSFERASE"/>
    <property type="match status" value="1"/>
</dbReference>
<dbReference type="EMBL" id="DTIN01000014">
    <property type="protein sequence ID" value="HFX13412.1"/>
    <property type="molecule type" value="Genomic_DNA"/>
</dbReference>
<evidence type="ECO:0000256" key="16">
    <source>
        <dbReference type="PIRSR" id="PIRSR000386-1"/>
    </source>
</evidence>
<dbReference type="InterPro" id="IPR029028">
    <property type="entry name" value="Alpha/beta_knot_MTases"/>
</dbReference>
<dbReference type="InterPro" id="IPR029026">
    <property type="entry name" value="tRNA_m1G_MTases_N"/>
</dbReference>
<feature type="domain" description="tRNA methyltransferase TRMD/TRM10-type" evidence="18">
    <location>
        <begin position="2"/>
        <end position="223"/>
    </location>
</feature>
<dbReference type="GO" id="GO:0052906">
    <property type="term" value="F:tRNA (guanine(37)-N1)-methyltransferase activity"/>
    <property type="evidence" value="ECO:0007669"/>
    <property type="project" value="UniProtKB-UniRule"/>
</dbReference>
<comment type="catalytic activity">
    <reaction evidence="14 15 17">
        <text>guanosine(37) in tRNA + S-adenosyl-L-methionine = N(1)-methylguanosine(37) in tRNA + S-adenosyl-L-homocysteine + H(+)</text>
        <dbReference type="Rhea" id="RHEA:36899"/>
        <dbReference type="Rhea" id="RHEA-COMP:10145"/>
        <dbReference type="Rhea" id="RHEA-COMP:10147"/>
        <dbReference type="ChEBI" id="CHEBI:15378"/>
        <dbReference type="ChEBI" id="CHEBI:57856"/>
        <dbReference type="ChEBI" id="CHEBI:59789"/>
        <dbReference type="ChEBI" id="CHEBI:73542"/>
        <dbReference type="ChEBI" id="CHEBI:74269"/>
        <dbReference type="EC" id="2.1.1.228"/>
    </reaction>
</comment>
<evidence type="ECO:0000256" key="2">
    <source>
        <dbReference type="ARBA" id="ARBA00004496"/>
    </source>
</evidence>
<proteinExistence type="inferred from homology"/>
<keyword evidence="8 15" id="KW-0489">Methyltransferase</keyword>
<keyword evidence="7 15" id="KW-0963">Cytoplasm</keyword>
<feature type="binding site" evidence="15 16">
    <location>
        <begin position="130"/>
        <end position="135"/>
    </location>
    <ligand>
        <name>S-adenosyl-L-methionine</name>
        <dbReference type="ChEBI" id="CHEBI:59789"/>
    </ligand>
</feature>
<dbReference type="NCBIfam" id="NF000648">
    <property type="entry name" value="PRK00026.1"/>
    <property type="match status" value="1"/>
</dbReference>
<dbReference type="InterPro" id="IPR016009">
    <property type="entry name" value="tRNA_MeTrfase_TRMD/TRM10"/>
</dbReference>
<dbReference type="SUPFAM" id="SSF75217">
    <property type="entry name" value="alpha/beta knot"/>
    <property type="match status" value="1"/>
</dbReference>
<evidence type="ECO:0000313" key="19">
    <source>
        <dbReference type="EMBL" id="HFX13412.1"/>
    </source>
</evidence>
<dbReference type="GO" id="GO:0005829">
    <property type="term" value="C:cytosol"/>
    <property type="evidence" value="ECO:0007669"/>
    <property type="project" value="TreeGrafter"/>
</dbReference>
<evidence type="ECO:0000256" key="14">
    <source>
        <dbReference type="ARBA" id="ARBA00047783"/>
    </source>
</evidence>
<comment type="similarity">
    <text evidence="3 15 17">Belongs to the RNA methyltransferase TrmD family.</text>
</comment>
<comment type="subcellular location">
    <subcellularLocation>
        <location evidence="2 15 17">Cytoplasm</location>
    </subcellularLocation>
</comment>
<evidence type="ECO:0000256" key="15">
    <source>
        <dbReference type="HAMAP-Rule" id="MF_00605"/>
    </source>
</evidence>
<evidence type="ECO:0000256" key="3">
    <source>
        <dbReference type="ARBA" id="ARBA00007630"/>
    </source>
</evidence>
<evidence type="ECO:0000256" key="7">
    <source>
        <dbReference type="ARBA" id="ARBA00022490"/>
    </source>
</evidence>
<name>A0A7C3MNS0_DICTH</name>
<evidence type="ECO:0000256" key="11">
    <source>
        <dbReference type="ARBA" id="ARBA00022694"/>
    </source>
</evidence>
<dbReference type="InterPro" id="IPR023148">
    <property type="entry name" value="tRNA_m1G_MeTrfase_C_sf"/>
</dbReference>
<evidence type="ECO:0000256" key="9">
    <source>
        <dbReference type="ARBA" id="ARBA00022679"/>
    </source>
</evidence>
<comment type="subunit">
    <text evidence="4 15 17">Homodimer.</text>
</comment>
<evidence type="ECO:0000256" key="10">
    <source>
        <dbReference type="ARBA" id="ARBA00022691"/>
    </source>
</evidence>
<evidence type="ECO:0000256" key="13">
    <source>
        <dbReference type="ARBA" id="ARBA00033392"/>
    </source>
</evidence>
<sequence length="254" mass="29178">MIKIDIITIFPEMFEGPFNVSIIKRAKEKGLVDISIHNLRDYTTDKHRSVDDYPYGGGSGMVMKPEPIFRAVRALKKEDSEVILLSPSGDLFNQKLAEEFAQKSHLIIICGRYEGIDERVKTIITREVSIGDYVLSGGEIPAMVIVDAVVRLIPGAIGDPNSLREESFQWGILEYPHYTHPRDFEGLKVPEVLLSGDHEKIRRWRRKEALRRTLLRRPDLLQKTRLSEEDFSLLEEIKRELREEVKNGSYNSKS</sequence>
<keyword evidence="10 15" id="KW-0949">S-adenosyl-L-methionine</keyword>
<feature type="binding site" evidence="15 16">
    <location>
        <position position="111"/>
    </location>
    <ligand>
        <name>S-adenosyl-L-methionine</name>
        <dbReference type="ChEBI" id="CHEBI:59789"/>
    </ligand>
</feature>
<comment type="caution">
    <text evidence="19">The sequence shown here is derived from an EMBL/GenBank/DDBJ whole genome shotgun (WGS) entry which is preliminary data.</text>
</comment>
<evidence type="ECO:0000259" key="18">
    <source>
        <dbReference type="Pfam" id="PF01746"/>
    </source>
</evidence>
<evidence type="ECO:0000256" key="5">
    <source>
        <dbReference type="ARBA" id="ARBA00012807"/>
    </source>
</evidence>
<dbReference type="Pfam" id="PF01746">
    <property type="entry name" value="tRNA_m1G_MT"/>
    <property type="match status" value="1"/>
</dbReference>
<keyword evidence="9 15" id="KW-0808">Transferase</keyword>
<evidence type="ECO:0000256" key="6">
    <source>
        <dbReference type="ARBA" id="ARBA00014679"/>
    </source>
</evidence>
<evidence type="ECO:0000256" key="4">
    <source>
        <dbReference type="ARBA" id="ARBA00011738"/>
    </source>
</evidence>
<dbReference type="HAMAP" id="MF_00605">
    <property type="entry name" value="TrmD"/>
    <property type="match status" value="1"/>
</dbReference>
<dbReference type="AlphaFoldDB" id="A0A7C3MNS0"/>
<dbReference type="Gene3D" id="1.10.1270.20">
    <property type="entry name" value="tRNA(m1g37)methyltransferase, domain 2"/>
    <property type="match status" value="1"/>
</dbReference>
<dbReference type="InterPro" id="IPR002649">
    <property type="entry name" value="tRNA_m1G_MeTrfase_TrmD"/>
</dbReference>
<gene>
    <name evidence="15 19" type="primary">trmD</name>
    <name evidence="19" type="ORF">ENW00_04520</name>
</gene>
<organism evidence="19">
    <name type="scientific">Dictyoglomus thermophilum</name>
    <dbReference type="NCBI Taxonomy" id="14"/>
    <lineage>
        <taxon>Bacteria</taxon>
        <taxon>Pseudomonadati</taxon>
        <taxon>Dictyoglomota</taxon>
        <taxon>Dictyoglomia</taxon>
        <taxon>Dictyoglomales</taxon>
        <taxon>Dictyoglomaceae</taxon>
        <taxon>Dictyoglomus</taxon>
    </lineage>
</organism>
<dbReference type="CDD" id="cd18080">
    <property type="entry name" value="TrmD-like"/>
    <property type="match status" value="1"/>
</dbReference>
<dbReference type="FunFam" id="1.10.1270.20:FF:000001">
    <property type="entry name" value="tRNA (guanine-N(1)-)-methyltransferase"/>
    <property type="match status" value="1"/>
</dbReference>
<dbReference type="FunFam" id="3.40.1280.10:FF:000001">
    <property type="entry name" value="tRNA (guanine-N(1)-)-methyltransferase"/>
    <property type="match status" value="1"/>
</dbReference>
<dbReference type="NCBIfam" id="TIGR00088">
    <property type="entry name" value="trmD"/>
    <property type="match status" value="1"/>
</dbReference>
<dbReference type="EC" id="2.1.1.228" evidence="5 15"/>
<comment type="function">
    <text evidence="1 15 17">Specifically methylates guanosine-37 in various tRNAs.</text>
</comment>
<protein>
    <recommendedName>
        <fullName evidence="6 15">tRNA (guanine-N(1)-)-methyltransferase</fullName>
        <ecNumber evidence="5 15">2.1.1.228</ecNumber>
    </recommendedName>
    <alternativeName>
        <fullName evidence="12 15">M1G-methyltransferase</fullName>
    </alternativeName>
    <alternativeName>
        <fullName evidence="13 15">tRNA [GM37] methyltransferase</fullName>
    </alternativeName>
</protein>
<evidence type="ECO:0000256" key="8">
    <source>
        <dbReference type="ARBA" id="ARBA00022603"/>
    </source>
</evidence>
<keyword evidence="11 15" id="KW-0819">tRNA processing</keyword>
<accession>A0A7C3MNS0</accession>
<evidence type="ECO:0000256" key="1">
    <source>
        <dbReference type="ARBA" id="ARBA00002634"/>
    </source>
</evidence>
<evidence type="ECO:0000256" key="12">
    <source>
        <dbReference type="ARBA" id="ARBA00029736"/>
    </source>
</evidence>
<dbReference type="Gene3D" id="3.40.1280.10">
    <property type="match status" value="1"/>
</dbReference>
<dbReference type="PANTHER" id="PTHR46417:SF1">
    <property type="entry name" value="TRNA (GUANINE-N(1)-)-METHYLTRANSFERASE"/>
    <property type="match status" value="1"/>
</dbReference>
<dbReference type="GO" id="GO:0002939">
    <property type="term" value="P:tRNA N1-guanine methylation"/>
    <property type="evidence" value="ECO:0007669"/>
    <property type="project" value="TreeGrafter"/>
</dbReference>
<reference evidence="19" key="1">
    <citation type="journal article" date="2020" name="mSystems">
        <title>Genome- and Community-Level Interaction Insights into Carbon Utilization and Element Cycling Functions of Hydrothermarchaeota in Hydrothermal Sediment.</title>
        <authorList>
            <person name="Zhou Z."/>
            <person name="Liu Y."/>
            <person name="Xu W."/>
            <person name="Pan J."/>
            <person name="Luo Z.H."/>
            <person name="Li M."/>
        </authorList>
    </citation>
    <scope>NUCLEOTIDE SEQUENCE [LARGE SCALE GENOMIC DNA]</scope>
    <source>
        <strain evidence="19">SpSt-81</strain>
    </source>
</reference>
<evidence type="ECO:0000256" key="17">
    <source>
        <dbReference type="RuleBase" id="RU003464"/>
    </source>
</evidence>
<dbReference type="PIRSF" id="PIRSF000386">
    <property type="entry name" value="tRNA_mtase"/>
    <property type="match status" value="1"/>
</dbReference>